<evidence type="ECO:0000256" key="1">
    <source>
        <dbReference type="SAM" id="SignalP"/>
    </source>
</evidence>
<dbReference type="SUPFAM" id="SSF51658">
    <property type="entry name" value="Xylose isomerase-like"/>
    <property type="match status" value="1"/>
</dbReference>
<dbReference type="InterPro" id="IPR036237">
    <property type="entry name" value="Xyl_isomerase-like_sf"/>
</dbReference>
<accession>A0A7K1SWP8</accession>
<feature type="chain" id="PRO_5029511406" evidence="1">
    <location>
        <begin position="28"/>
        <end position="277"/>
    </location>
</feature>
<dbReference type="EMBL" id="WPIK01000007">
    <property type="protein sequence ID" value="MVN21745.1"/>
    <property type="molecule type" value="Genomic_DNA"/>
</dbReference>
<dbReference type="Proteomes" id="UP000462014">
    <property type="component" value="Unassembled WGS sequence"/>
</dbReference>
<dbReference type="Pfam" id="PF01261">
    <property type="entry name" value="AP_endonuc_2"/>
    <property type="match status" value="1"/>
</dbReference>
<dbReference type="PROSITE" id="PS51318">
    <property type="entry name" value="TAT"/>
    <property type="match status" value="1"/>
</dbReference>
<organism evidence="3 4">
    <name type="scientific">Mucilaginibacter arboris</name>
    <dbReference type="NCBI Taxonomy" id="2682090"/>
    <lineage>
        <taxon>Bacteria</taxon>
        <taxon>Pseudomonadati</taxon>
        <taxon>Bacteroidota</taxon>
        <taxon>Sphingobacteriia</taxon>
        <taxon>Sphingobacteriales</taxon>
        <taxon>Sphingobacteriaceae</taxon>
        <taxon>Mucilaginibacter</taxon>
    </lineage>
</organism>
<feature type="signal peptide" evidence="1">
    <location>
        <begin position="1"/>
        <end position="27"/>
    </location>
</feature>
<sequence>MQTRRNFIRSTAMLTAGAALYSFPAAAMPVKNAGIQLYSVRKDMLADATGTLKKLAAIGYKNLESAGSEKGSYYGLQPKEFKKIASDLGMRLLSGHVHIDPKNWQKTVDEAAEAGQTYLICSTMPSNGQTVSNYKHCADIFNQSAEIAQKSNLIFGYHNHEYEFEKENGQVLYDVLLTETDPKKVIFEADLGWMILSGNDATAYFNKYPGRFPLWHLKDMSKTLKHSTEFGKGDIDLKALLAQAKQAGMKNYFVEQEEYTLEPLAAMQYDLDYLKKL</sequence>
<dbReference type="PANTHER" id="PTHR12110">
    <property type="entry name" value="HYDROXYPYRUVATE ISOMERASE"/>
    <property type="match status" value="1"/>
</dbReference>
<evidence type="ECO:0000313" key="3">
    <source>
        <dbReference type="EMBL" id="MVN21745.1"/>
    </source>
</evidence>
<feature type="domain" description="Xylose isomerase-like TIM barrel" evidence="2">
    <location>
        <begin position="53"/>
        <end position="276"/>
    </location>
</feature>
<evidence type="ECO:0000259" key="2">
    <source>
        <dbReference type="Pfam" id="PF01261"/>
    </source>
</evidence>
<keyword evidence="4" id="KW-1185">Reference proteome</keyword>
<protein>
    <submittedName>
        <fullName evidence="3">TIM barrel protein</fullName>
    </submittedName>
</protein>
<dbReference type="AlphaFoldDB" id="A0A7K1SWP8"/>
<dbReference type="InterPro" id="IPR013022">
    <property type="entry name" value="Xyl_isomerase-like_TIM-brl"/>
</dbReference>
<reference evidence="3 4" key="1">
    <citation type="submission" date="2019-12" db="EMBL/GenBank/DDBJ databases">
        <title>Mucilaginibacter sp. HMF7410 genome sequencing and assembly.</title>
        <authorList>
            <person name="Kang H."/>
            <person name="Cha I."/>
            <person name="Kim H."/>
            <person name="Joh K."/>
        </authorList>
    </citation>
    <scope>NUCLEOTIDE SEQUENCE [LARGE SCALE GENOMIC DNA]</scope>
    <source>
        <strain evidence="3 4">HMF7410</strain>
    </source>
</reference>
<gene>
    <name evidence="3" type="ORF">GO621_09370</name>
</gene>
<keyword evidence="1" id="KW-0732">Signal</keyword>
<dbReference type="InterPro" id="IPR006311">
    <property type="entry name" value="TAT_signal"/>
</dbReference>
<name>A0A7K1SWP8_9SPHI</name>
<dbReference type="PANTHER" id="PTHR12110:SF41">
    <property type="entry name" value="INOSOSE DEHYDRATASE"/>
    <property type="match status" value="1"/>
</dbReference>
<evidence type="ECO:0000313" key="4">
    <source>
        <dbReference type="Proteomes" id="UP000462014"/>
    </source>
</evidence>
<proteinExistence type="predicted"/>
<dbReference type="InterPro" id="IPR050312">
    <property type="entry name" value="IolE/XylAMocC-like"/>
</dbReference>
<comment type="caution">
    <text evidence="3">The sequence shown here is derived from an EMBL/GenBank/DDBJ whole genome shotgun (WGS) entry which is preliminary data.</text>
</comment>
<dbReference type="Gene3D" id="3.20.20.150">
    <property type="entry name" value="Divalent-metal-dependent TIM barrel enzymes"/>
    <property type="match status" value="1"/>
</dbReference>